<organism evidence="10 11">
    <name type="scientific">Coccomyxa subellipsoidea</name>
    <dbReference type="NCBI Taxonomy" id="248742"/>
    <lineage>
        <taxon>Eukaryota</taxon>
        <taxon>Viridiplantae</taxon>
        <taxon>Chlorophyta</taxon>
        <taxon>core chlorophytes</taxon>
        <taxon>Trebouxiophyceae</taxon>
        <taxon>Trebouxiophyceae incertae sedis</taxon>
        <taxon>Coccomyxaceae</taxon>
        <taxon>Coccomyxa</taxon>
    </lineage>
</organism>
<comment type="subcellular location">
    <subcellularLocation>
        <location evidence="1">Cell membrane</location>
        <topology evidence="1">Multi-pass membrane protein</topology>
    </subcellularLocation>
</comment>
<protein>
    <recommendedName>
        <fullName evidence="9">EamA domain-containing protein</fullName>
    </recommendedName>
</protein>
<evidence type="ECO:0000256" key="7">
    <source>
        <dbReference type="SAM" id="Phobius"/>
    </source>
</evidence>
<feature type="transmembrane region" description="Helical" evidence="7">
    <location>
        <begin position="273"/>
        <end position="292"/>
    </location>
</feature>
<feature type="transmembrane region" description="Helical" evidence="7">
    <location>
        <begin position="172"/>
        <end position="191"/>
    </location>
</feature>
<dbReference type="InterPro" id="IPR000620">
    <property type="entry name" value="EamA_dom"/>
</dbReference>
<feature type="domain" description="EamA" evidence="9">
    <location>
        <begin position="2"/>
        <end position="129"/>
    </location>
</feature>
<accession>A0ABR2YQL7</accession>
<keyword evidence="6 7" id="KW-0472">Membrane</keyword>
<feature type="transmembrane region" description="Helical" evidence="7">
    <location>
        <begin position="248"/>
        <end position="266"/>
    </location>
</feature>
<proteinExistence type="inferred from homology"/>
<feature type="transmembrane region" description="Helical" evidence="7">
    <location>
        <begin position="30"/>
        <end position="48"/>
    </location>
</feature>
<keyword evidence="8" id="KW-0732">Signal</keyword>
<sequence length="312" mass="33379">MGLVLLNLLVVLCASNWVVVKDCEHSFDPYVFALFRFTVAALAFSPFLKKALTSKLIRRGGLELGFWMALGYLTQAQGLITTDASRASFISTFTVLVVPMLAGASGKAHVKPLTYFSALMALLGVALLVEKGGAFNPTQGDLWSLASAIFFGVQVFRTEIISRRLNKSATMPLMAAALTTVAGTSLLATAVTHPHEVQNLLALPAQVHAMIQGGIPWWQIMYTGLMSTDAVLMIEVVALHDVSSTDAAIIYTMEPVLGAGLAYVVLGERWGSLGWLGAALIIASSLAAQIVGTEEEVTPEQPKSKQLKGSRR</sequence>
<reference evidence="10 11" key="1">
    <citation type="journal article" date="2024" name="Nat. Commun.">
        <title>Phylogenomics reveals the evolutionary origins of lichenization in chlorophyte algae.</title>
        <authorList>
            <person name="Puginier C."/>
            <person name="Libourel C."/>
            <person name="Otte J."/>
            <person name="Skaloud P."/>
            <person name="Haon M."/>
            <person name="Grisel S."/>
            <person name="Petersen M."/>
            <person name="Berrin J.G."/>
            <person name="Delaux P.M."/>
            <person name="Dal Grande F."/>
            <person name="Keller J."/>
        </authorList>
    </citation>
    <scope>NUCLEOTIDE SEQUENCE [LARGE SCALE GENOMIC DNA]</scope>
    <source>
        <strain evidence="10 11">SAG 216-7</strain>
    </source>
</reference>
<evidence type="ECO:0000259" key="9">
    <source>
        <dbReference type="Pfam" id="PF00892"/>
    </source>
</evidence>
<evidence type="ECO:0000256" key="6">
    <source>
        <dbReference type="ARBA" id="ARBA00023136"/>
    </source>
</evidence>
<comment type="caution">
    <text evidence="10">The sequence shown here is derived from an EMBL/GenBank/DDBJ whole genome shotgun (WGS) entry which is preliminary data.</text>
</comment>
<evidence type="ECO:0000256" key="8">
    <source>
        <dbReference type="SAM" id="SignalP"/>
    </source>
</evidence>
<evidence type="ECO:0000313" key="11">
    <source>
        <dbReference type="Proteomes" id="UP001491310"/>
    </source>
</evidence>
<feature type="chain" id="PRO_5046539791" description="EamA domain-containing protein" evidence="8">
    <location>
        <begin position="16"/>
        <end position="312"/>
    </location>
</feature>
<name>A0ABR2YQL7_9CHLO</name>
<keyword evidence="4 7" id="KW-0812">Transmembrane</keyword>
<keyword evidence="5 7" id="KW-1133">Transmembrane helix</keyword>
<dbReference type="Pfam" id="PF00892">
    <property type="entry name" value="EamA"/>
    <property type="match status" value="2"/>
</dbReference>
<feature type="transmembrane region" description="Helical" evidence="7">
    <location>
        <begin position="86"/>
        <end position="106"/>
    </location>
</feature>
<evidence type="ECO:0000256" key="3">
    <source>
        <dbReference type="ARBA" id="ARBA00022475"/>
    </source>
</evidence>
<dbReference type="SUPFAM" id="SSF103481">
    <property type="entry name" value="Multidrug resistance efflux transporter EmrE"/>
    <property type="match status" value="2"/>
</dbReference>
<comment type="similarity">
    <text evidence="2">Belongs to the drug/metabolite transporter (DMT) superfamily. Plant drug/metabolite exporter (P-DME) (TC 2.A.7.4) family.</text>
</comment>
<keyword evidence="11" id="KW-1185">Reference proteome</keyword>
<evidence type="ECO:0000256" key="5">
    <source>
        <dbReference type="ARBA" id="ARBA00022989"/>
    </source>
</evidence>
<evidence type="ECO:0000256" key="1">
    <source>
        <dbReference type="ARBA" id="ARBA00004651"/>
    </source>
</evidence>
<feature type="signal peptide" evidence="8">
    <location>
        <begin position="1"/>
        <end position="15"/>
    </location>
</feature>
<evidence type="ECO:0000256" key="2">
    <source>
        <dbReference type="ARBA" id="ARBA00007635"/>
    </source>
</evidence>
<keyword evidence="3" id="KW-1003">Cell membrane</keyword>
<dbReference type="InterPro" id="IPR037185">
    <property type="entry name" value="EmrE-like"/>
</dbReference>
<evidence type="ECO:0000256" key="4">
    <source>
        <dbReference type="ARBA" id="ARBA00022692"/>
    </source>
</evidence>
<dbReference type="Proteomes" id="UP001491310">
    <property type="component" value="Unassembled WGS sequence"/>
</dbReference>
<dbReference type="PANTHER" id="PTHR42920">
    <property type="entry name" value="OS03G0707200 PROTEIN-RELATED"/>
    <property type="match status" value="1"/>
</dbReference>
<feature type="transmembrane region" description="Helical" evidence="7">
    <location>
        <begin position="142"/>
        <end position="160"/>
    </location>
</feature>
<feature type="transmembrane region" description="Helical" evidence="7">
    <location>
        <begin position="113"/>
        <end position="130"/>
    </location>
</feature>
<feature type="domain" description="EamA" evidence="9">
    <location>
        <begin position="140"/>
        <end position="286"/>
    </location>
</feature>
<dbReference type="PANTHER" id="PTHR42920:SF26">
    <property type="entry name" value="OS03G0707200 PROTEIN"/>
    <property type="match status" value="1"/>
</dbReference>
<dbReference type="EMBL" id="JALJOT010000006">
    <property type="protein sequence ID" value="KAK9909333.1"/>
    <property type="molecule type" value="Genomic_DNA"/>
</dbReference>
<gene>
    <name evidence="10" type="ORF">WJX75_000713</name>
</gene>
<feature type="transmembrane region" description="Helical" evidence="7">
    <location>
        <begin position="60"/>
        <end position="80"/>
    </location>
</feature>
<dbReference type="InterPro" id="IPR051258">
    <property type="entry name" value="Diverse_Substrate_Transporter"/>
</dbReference>
<evidence type="ECO:0000313" key="10">
    <source>
        <dbReference type="EMBL" id="KAK9909333.1"/>
    </source>
</evidence>